<reference evidence="2" key="1">
    <citation type="submission" date="2023-03" db="EMBL/GenBank/DDBJ databases">
        <title>Chromosome-level genomes of two armyworms, Mythimna separata and Mythimna loreyi, provide insights into the biosynthesis and reception of sex pheromones.</title>
        <authorList>
            <person name="Zhao H."/>
        </authorList>
    </citation>
    <scope>NUCLEOTIDE SEQUENCE</scope>
    <source>
        <strain evidence="2">BeijingLab</strain>
        <tissue evidence="2">Pupa</tissue>
    </source>
</reference>
<comment type="caution">
    <text evidence="2">The sequence shown here is derived from an EMBL/GenBank/DDBJ whole genome shotgun (WGS) entry which is preliminary data.</text>
</comment>
<dbReference type="EMBL" id="JARGEI010000016">
    <property type="protein sequence ID" value="KAJ8718237.1"/>
    <property type="molecule type" value="Genomic_DNA"/>
</dbReference>
<feature type="domain" description="Ig-like" evidence="1">
    <location>
        <begin position="212"/>
        <end position="318"/>
    </location>
</feature>
<dbReference type="FunFam" id="2.60.40.10:FF:001061">
    <property type="entry name" value="Uncharacterized protein, isoform C"/>
    <property type="match status" value="1"/>
</dbReference>
<dbReference type="AlphaFoldDB" id="A0AAD7YJE1"/>
<keyword evidence="3" id="KW-1185">Reference proteome</keyword>
<dbReference type="PANTHER" id="PTHR23279:SF45">
    <property type="entry name" value="DEFECTIVE PROBOSCIS EXTENSION RESPONSE 12, ISOFORM C"/>
    <property type="match status" value="1"/>
</dbReference>
<dbReference type="SMART" id="SM00408">
    <property type="entry name" value="IGc2"/>
    <property type="match status" value="2"/>
</dbReference>
<dbReference type="PROSITE" id="PS50835">
    <property type="entry name" value="IG_LIKE"/>
    <property type="match status" value="2"/>
</dbReference>
<protein>
    <recommendedName>
        <fullName evidence="1">Ig-like domain-containing protein</fullName>
    </recommendedName>
</protein>
<proteinExistence type="predicted"/>
<dbReference type="FunFam" id="2.60.40.10:FF:000533">
    <property type="entry name" value="Uncharacterized protein, isoform A"/>
    <property type="match status" value="1"/>
</dbReference>
<dbReference type="InterPro" id="IPR003598">
    <property type="entry name" value="Ig_sub2"/>
</dbReference>
<dbReference type="SUPFAM" id="SSF48726">
    <property type="entry name" value="Immunoglobulin"/>
    <property type="match status" value="2"/>
</dbReference>
<name>A0AAD7YJE1_MYTSE</name>
<organism evidence="2 3">
    <name type="scientific">Mythimna separata</name>
    <name type="common">Oriental armyworm</name>
    <name type="synonym">Pseudaletia separata</name>
    <dbReference type="NCBI Taxonomy" id="271217"/>
    <lineage>
        <taxon>Eukaryota</taxon>
        <taxon>Metazoa</taxon>
        <taxon>Ecdysozoa</taxon>
        <taxon>Arthropoda</taxon>
        <taxon>Hexapoda</taxon>
        <taxon>Insecta</taxon>
        <taxon>Pterygota</taxon>
        <taxon>Neoptera</taxon>
        <taxon>Endopterygota</taxon>
        <taxon>Lepidoptera</taxon>
        <taxon>Glossata</taxon>
        <taxon>Ditrysia</taxon>
        <taxon>Noctuoidea</taxon>
        <taxon>Noctuidae</taxon>
        <taxon>Noctuinae</taxon>
        <taxon>Hadenini</taxon>
        <taxon>Mythimna</taxon>
    </lineage>
</organism>
<sequence length="342" mass="36835">MQRLYVQVRRGAGCSARVEPERAASARRAARGRMARAARALAVLLLAALAAAAGRARRVHRDAASVEAPGAGTDSDVPDAGSLELAEVAEVPAWRELWYGSLEALHREPSINNTQEDVLAQLGAVAFLHCPVRNLGERGVSWVRRRDWHIISSGMLMYTNDERFQVLHSEGSDDWILQIKYVQKRDNGTYECQVSTGGGTLSRLVHLHIAVPEAFILGADEHHVDAGSTINLVCIIEKSPVPPQYVFWYHNARMINYDAARGVTVLTEPGPKTQSALAIRAAGPQHSGNYTCAAANTEPAHIYVYVSEGSDKMAATLSRNTSGAARAGPAALACLLLALAAT</sequence>
<dbReference type="GO" id="GO:0050808">
    <property type="term" value="P:synapse organization"/>
    <property type="evidence" value="ECO:0007669"/>
    <property type="project" value="TreeGrafter"/>
</dbReference>
<gene>
    <name evidence="2" type="ORF">PYW07_006167</name>
</gene>
<dbReference type="InterPro" id="IPR036179">
    <property type="entry name" value="Ig-like_dom_sf"/>
</dbReference>
<dbReference type="SMART" id="SM00409">
    <property type="entry name" value="IG"/>
    <property type="match status" value="2"/>
</dbReference>
<evidence type="ECO:0000259" key="1">
    <source>
        <dbReference type="PROSITE" id="PS50835"/>
    </source>
</evidence>
<evidence type="ECO:0000313" key="2">
    <source>
        <dbReference type="EMBL" id="KAJ8718237.1"/>
    </source>
</evidence>
<dbReference type="InterPro" id="IPR003599">
    <property type="entry name" value="Ig_sub"/>
</dbReference>
<dbReference type="InterPro" id="IPR007110">
    <property type="entry name" value="Ig-like_dom"/>
</dbReference>
<dbReference type="Proteomes" id="UP001231518">
    <property type="component" value="Chromosome 18"/>
</dbReference>
<dbReference type="InterPro" id="IPR013783">
    <property type="entry name" value="Ig-like_fold"/>
</dbReference>
<dbReference type="Gene3D" id="2.60.40.10">
    <property type="entry name" value="Immunoglobulins"/>
    <property type="match status" value="2"/>
</dbReference>
<accession>A0AAD7YJE1</accession>
<evidence type="ECO:0000313" key="3">
    <source>
        <dbReference type="Proteomes" id="UP001231518"/>
    </source>
</evidence>
<dbReference type="InterPro" id="IPR037448">
    <property type="entry name" value="Zig-8"/>
</dbReference>
<dbReference type="InterPro" id="IPR013098">
    <property type="entry name" value="Ig_I-set"/>
</dbReference>
<dbReference type="GO" id="GO:0032589">
    <property type="term" value="C:neuron projection membrane"/>
    <property type="evidence" value="ECO:0007669"/>
    <property type="project" value="TreeGrafter"/>
</dbReference>
<dbReference type="PANTHER" id="PTHR23279">
    <property type="entry name" value="DEFECTIVE PROBOSCIS EXTENSION RESPONSE DPR -RELATED"/>
    <property type="match status" value="1"/>
</dbReference>
<dbReference type="Pfam" id="PF07679">
    <property type="entry name" value="I-set"/>
    <property type="match status" value="1"/>
</dbReference>
<dbReference type="Pfam" id="PF13927">
    <property type="entry name" value="Ig_3"/>
    <property type="match status" value="1"/>
</dbReference>
<feature type="domain" description="Ig-like" evidence="1">
    <location>
        <begin position="109"/>
        <end position="202"/>
    </location>
</feature>